<name>A0A427B362_ENSVE</name>
<protein>
    <submittedName>
        <fullName evidence="1">Uncharacterized protein</fullName>
    </submittedName>
</protein>
<dbReference type="EMBL" id="AMZH03000601">
    <property type="protein sequence ID" value="RRT82908.1"/>
    <property type="molecule type" value="Genomic_DNA"/>
</dbReference>
<dbReference type="Proteomes" id="UP000287651">
    <property type="component" value="Unassembled WGS sequence"/>
</dbReference>
<proteinExistence type="predicted"/>
<evidence type="ECO:0000313" key="2">
    <source>
        <dbReference type="Proteomes" id="UP000287651"/>
    </source>
</evidence>
<sequence>MEAIVPFLVTPLDQIGRPEEPLLSNLEENLHSSRVKRDRWWPWYWQFRPVNPSPLGSRGLSSGLFCMGALLIVLLPDYEGLDSYVRLRYGLILSGKGQNGLHLLGDRLRGRLRGYYYGHKLRNVQDDGLQHSDLCLDLVGEAKEGLNNDD</sequence>
<accession>A0A427B362</accession>
<evidence type="ECO:0000313" key="1">
    <source>
        <dbReference type="EMBL" id="RRT82908.1"/>
    </source>
</evidence>
<reference evidence="1 2" key="1">
    <citation type="journal article" date="2014" name="Agronomy (Basel)">
        <title>A Draft Genome Sequence for Ensete ventricosum, the Drought-Tolerant Tree Against Hunger.</title>
        <authorList>
            <person name="Harrison J."/>
            <person name="Moore K.A."/>
            <person name="Paszkiewicz K."/>
            <person name="Jones T."/>
            <person name="Grant M."/>
            <person name="Ambacheew D."/>
            <person name="Muzemil S."/>
            <person name="Studholme D.J."/>
        </authorList>
    </citation>
    <scope>NUCLEOTIDE SEQUENCE [LARGE SCALE GENOMIC DNA]</scope>
</reference>
<organism evidence="1 2">
    <name type="scientific">Ensete ventricosum</name>
    <name type="common">Abyssinian banana</name>
    <name type="synonym">Musa ensete</name>
    <dbReference type="NCBI Taxonomy" id="4639"/>
    <lineage>
        <taxon>Eukaryota</taxon>
        <taxon>Viridiplantae</taxon>
        <taxon>Streptophyta</taxon>
        <taxon>Embryophyta</taxon>
        <taxon>Tracheophyta</taxon>
        <taxon>Spermatophyta</taxon>
        <taxon>Magnoliopsida</taxon>
        <taxon>Liliopsida</taxon>
        <taxon>Zingiberales</taxon>
        <taxon>Musaceae</taxon>
        <taxon>Ensete</taxon>
    </lineage>
</organism>
<gene>
    <name evidence="1" type="ORF">B296_00007825</name>
</gene>
<dbReference type="AlphaFoldDB" id="A0A427B362"/>
<comment type="caution">
    <text evidence="1">The sequence shown here is derived from an EMBL/GenBank/DDBJ whole genome shotgun (WGS) entry which is preliminary data.</text>
</comment>